<organism evidence="5 6">
    <name type="scientific">Bosea rubneri</name>
    <dbReference type="NCBI Taxonomy" id="3075434"/>
    <lineage>
        <taxon>Bacteria</taxon>
        <taxon>Pseudomonadati</taxon>
        <taxon>Pseudomonadota</taxon>
        <taxon>Alphaproteobacteria</taxon>
        <taxon>Hyphomicrobiales</taxon>
        <taxon>Boseaceae</taxon>
        <taxon>Bosea</taxon>
    </lineage>
</organism>
<keyword evidence="6" id="KW-1185">Reference proteome</keyword>
<dbReference type="EMBL" id="JAWDID010000042">
    <property type="protein sequence ID" value="MDU0342529.1"/>
    <property type="molecule type" value="Genomic_DNA"/>
</dbReference>
<reference evidence="5 6" key="1">
    <citation type="submission" date="2023-09" db="EMBL/GenBank/DDBJ databases">
        <title>Whole genome shotgun sequencing (WGS) of Bosea sp. ZW T0_25, isolated from stored onions (Allium cepa).</title>
        <authorList>
            <person name="Stoll D.A."/>
            <person name="Huch M."/>
        </authorList>
    </citation>
    <scope>NUCLEOTIDE SEQUENCE [LARGE SCALE GENOMIC DNA]</scope>
    <source>
        <strain evidence="5 6">ZW T0_25</strain>
    </source>
</reference>
<feature type="region of interest" description="Disordered" evidence="3">
    <location>
        <begin position="141"/>
        <end position="163"/>
    </location>
</feature>
<dbReference type="Gene3D" id="3.40.50.1820">
    <property type="entry name" value="alpha/beta hydrolase"/>
    <property type="match status" value="1"/>
</dbReference>
<evidence type="ECO:0000256" key="2">
    <source>
        <dbReference type="ARBA" id="ARBA00022801"/>
    </source>
</evidence>
<evidence type="ECO:0000256" key="1">
    <source>
        <dbReference type="ARBA" id="ARBA00005622"/>
    </source>
</evidence>
<comment type="caution">
    <text evidence="5">The sequence shown here is derived from an EMBL/GenBank/DDBJ whole genome shotgun (WGS) entry which is preliminary data.</text>
</comment>
<dbReference type="Pfam" id="PF00756">
    <property type="entry name" value="Esterase"/>
    <property type="match status" value="1"/>
</dbReference>
<protein>
    <submittedName>
        <fullName evidence="5">Alpha/beta hydrolase-fold protein</fullName>
    </submittedName>
</protein>
<dbReference type="RefSeq" id="WP_316020296.1">
    <property type="nucleotide sequence ID" value="NZ_JAWDID010000042.1"/>
</dbReference>
<sequence>MLRLPALLAMLFCAAAALAQPAAETQAPVAAASPAATNAAATNAAAPPAAANPAPFVLKDTEVRTIRAKALQRDYEIYVSLPPSYHSAPRRRFPVLFVSDGDYSFPLVRSIAQRVGNRAQGLEEFILVGLSYAVGDTRQFSRRRDYTPTPNGEKTRDESGRPPVFGEAEEYRRFLADELMPFVAATYRTDTNRSIYAGHSYGGLFGVHILLTEPKMFSHYILGSPSLWFDQKVMFAREKAYADANKDLKANVLMAIASYETVNKASNDPRFSRNLDMIADMQEFEKALRSRDYPGLSLTSEIIPGEDHLTVFPAIITRGLMWALPARRD</sequence>
<dbReference type="InterPro" id="IPR000801">
    <property type="entry name" value="Esterase-like"/>
</dbReference>
<keyword evidence="4" id="KW-0732">Signal</keyword>
<evidence type="ECO:0000313" key="6">
    <source>
        <dbReference type="Proteomes" id="UP001254257"/>
    </source>
</evidence>
<feature type="chain" id="PRO_5046079277" evidence="4">
    <location>
        <begin position="20"/>
        <end position="329"/>
    </location>
</feature>
<accession>A0ABU3SCN1</accession>
<name>A0ABU3SCN1_9HYPH</name>
<dbReference type="InterPro" id="IPR029058">
    <property type="entry name" value="AB_hydrolase_fold"/>
</dbReference>
<keyword evidence="2 5" id="KW-0378">Hydrolase</keyword>
<evidence type="ECO:0000256" key="3">
    <source>
        <dbReference type="SAM" id="MobiDB-lite"/>
    </source>
</evidence>
<proteinExistence type="inferred from homology"/>
<dbReference type="PANTHER" id="PTHR40841">
    <property type="entry name" value="SIDEROPHORE TRIACETYLFUSARININE C ESTERASE"/>
    <property type="match status" value="1"/>
</dbReference>
<dbReference type="Proteomes" id="UP001254257">
    <property type="component" value="Unassembled WGS sequence"/>
</dbReference>
<evidence type="ECO:0000313" key="5">
    <source>
        <dbReference type="EMBL" id="MDU0342529.1"/>
    </source>
</evidence>
<dbReference type="PANTHER" id="PTHR40841:SF2">
    <property type="entry name" value="SIDEROPHORE-DEGRADING ESTERASE (EUROFUNG)"/>
    <property type="match status" value="1"/>
</dbReference>
<feature type="signal peptide" evidence="4">
    <location>
        <begin position="1"/>
        <end position="19"/>
    </location>
</feature>
<evidence type="ECO:0000256" key="4">
    <source>
        <dbReference type="SAM" id="SignalP"/>
    </source>
</evidence>
<gene>
    <name evidence="5" type="ORF">RKE40_21735</name>
</gene>
<dbReference type="InterPro" id="IPR052558">
    <property type="entry name" value="Siderophore_Hydrolase_D"/>
</dbReference>
<dbReference type="SUPFAM" id="SSF53474">
    <property type="entry name" value="alpha/beta-Hydrolases"/>
    <property type="match status" value="1"/>
</dbReference>
<comment type="similarity">
    <text evidence="1">Belongs to the esterase D family.</text>
</comment>
<dbReference type="GO" id="GO:0016787">
    <property type="term" value="F:hydrolase activity"/>
    <property type="evidence" value="ECO:0007669"/>
    <property type="project" value="UniProtKB-KW"/>
</dbReference>